<dbReference type="EMBL" id="QMFB01000001">
    <property type="protein sequence ID" value="RAV22994.1"/>
    <property type="molecule type" value="Genomic_DNA"/>
</dbReference>
<dbReference type="PANTHER" id="PTHR43046:SF14">
    <property type="entry name" value="MUTT_NUDIX FAMILY PROTEIN"/>
    <property type="match status" value="1"/>
</dbReference>
<dbReference type="InterPro" id="IPR020476">
    <property type="entry name" value="Nudix_hydrolase"/>
</dbReference>
<proteinExistence type="inferred from homology"/>
<feature type="domain" description="Nudix hydrolase" evidence="4">
    <location>
        <begin position="5"/>
        <end position="132"/>
    </location>
</feature>
<evidence type="ECO:0000313" key="6">
    <source>
        <dbReference type="Proteomes" id="UP000250369"/>
    </source>
</evidence>
<dbReference type="InterPro" id="IPR000086">
    <property type="entry name" value="NUDIX_hydrolase_dom"/>
</dbReference>
<sequence>MSKAEIVLVVSVSIIRDGKLLMVKENKPAVRNKWNFPGGRIEQGEHIFEAARREAKEETGYDIELTGTTGIYNFISDTNNQVIMFHFIGEIVGGILQIDGSEIMDCKWITASELLIPGLIELRDAGVIKQITNNLLNGKQYSLSLFHPQMNEDNGKVMGE</sequence>
<evidence type="ECO:0000256" key="2">
    <source>
        <dbReference type="ARBA" id="ARBA00022801"/>
    </source>
</evidence>
<gene>
    <name evidence="5" type="ORF">DQG23_01980</name>
</gene>
<evidence type="ECO:0000256" key="3">
    <source>
        <dbReference type="RuleBase" id="RU003476"/>
    </source>
</evidence>
<comment type="similarity">
    <text evidence="3">Belongs to the Nudix hydrolase family.</text>
</comment>
<reference evidence="5 6" key="1">
    <citation type="journal article" date="2009" name="Int. J. Syst. Evol. Microbiol.">
        <title>Paenibacillus contaminans sp. nov., isolated from a contaminated laboratory plate.</title>
        <authorList>
            <person name="Chou J.H."/>
            <person name="Lee J.H."/>
            <person name="Lin M.C."/>
            <person name="Chang P.S."/>
            <person name="Arun A.B."/>
            <person name="Young C.C."/>
            <person name="Chen W.M."/>
        </authorList>
    </citation>
    <scope>NUCLEOTIDE SEQUENCE [LARGE SCALE GENOMIC DNA]</scope>
    <source>
        <strain evidence="5 6">CKOBP-6</strain>
    </source>
</reference>
<dbReference type="Pfam" id="PF00293">
    <property type="entry name" value="NUDIX"/>
    <property type="match status" value="1"/>
</dbReference>
<comment type="cofactor">
    <cofactor evidence="1">
        <name>Mg(2+)</name>
        <dbReference type="ChEBI" id="CHEBI:18420"/>
    </cofactor>
</comment>
<dbReference type="InterPro" id="IPR020084">
    <property type="entry name" value="NUDIX_hydrolase_CS"/>
</dbReference>
<evidence type="ECO:0000256" key="1">
    <source>
        <dbReference type="ARBA" id="ARBA00001946"/>
    </source>
</evidence>
<keyword evidence="2 3" id="KW-0378">Hydrolase</keyword>
<dbReference type="Gene3D" id="3.90.79.10">
    <property type="entry name" value="Nucleoside Triphosphate Pyrophosphohydrolase"/>
    <property type="match status" value="1"/>
</dbReference>
<dbReference type="SUPFAM" id="SSF55811">
    <property type="entry name" value="Nudix"/>
    <property type="match status" value="1"/>
</dbReference>
<keyword evidence="6" id="KW-1185">Reference proteome</keyword>
<dbReference type="PANTHER" id="PTHR43046">
    <property type="entry name" value="GDP-MANNOSE MANNOSYL HYDROLASE"/>
    <property type="match status" value="1"/>
</dbReference>
<organism evidence="5 6">
    <name type="scientific">Paenibacillus contaminans</name>
    <dbReference type="NCBI Taxonomy" id="450362"/>
    <lineage>
        <taxon>Bacteria</taxon>
        <taxon>Bacillati</taxon>
        <taxon>Bacillota</taxon>
        <taxon>Bacilli</taxon>
        <taxon>Bacillales</taxon>
        <taxon>Paenibacillaceae</taxon>
        <taxon>Paenibacillus</taxon>
    </lineage>
</organism>
<dbReference type="PRINTS" id="PR00502">
    <property type="entry name" value="NUDIXFAMILY"/>
</dbReference>
<evidence type="ECO:0000313" key="5">
    <source>
        <dbReference type="EMBL" id="RAV22994.1"/>
    </source>
</evidence>
<dbReference type="PROSITE" id="PS00893">
    <property type="entry name" value="NUDIX_BOX"/>
    <property type="match status" value="1"/>
</dbReference>
<dbReference type="OrthoDB" id="9800077at2"/>
<dbReference type="AlphaFoldDB" id="A0A329MT51"/>
<dbReference type="Proteomes" id="UP000250369">
    <property type="component" value="Unassembled WGS sequence"/>
</dbReference>
<accession>A0A329MT51</accession>
<name>A0A329MT51_9BACL</name>
<dbReference type="CDD" id="cd02883">
    <property type="entry name" value="NUDIX_Hydrolase"/>
    <property type="match status" value="1"/>
</dbReference>
<dbReference type="GO" id="GO:0016787">
    <property type="term" value="F:hydrolase activity"/>
    <property type="evidence" value="ECO:0007669"/>
    <property type="project" value="UniProtKB-KW"/>
</dbReference>
<dbReference type="RefSeq" id="WP_113029103.1">
    <property type="nucleotide sequence ID" value="NZ_QMFB01000001.1"/>
</dbReference>
<evidence type="ECO:0000259" key="4">
    <source>
        <dbReference type="PROSITE" id="PS51462"/>
    </source>
</evidence>
<dbReference type="PROSITE" id="PS51462">
    <property type="entry name" value="NUDIX"/>
    <property type="match status" value="1"/>
</dbReference>
<comment type="caution">
    <text evidence="5">The sequence shown here is derived from an EMBL/GenBank/DDBJ whole genome shotgun (WGS) entry which is preliminary data.</text>
</comment>
<protein>
    <submittedName>
        <fullName evidence="5">DNA mismatch repair protein MutT</fullName>
    </submittedName>
</protein>
<dbReference type="InterPro" id="IPR015797">
    <property type="entry name" value="NUDIX_hydrolase-like_dom_sf"/>
</dbReference>